<sequence>MGSVLNAGYSVMPKITIASLERRILVLESEKQTLGGQLSINGEYQLAAFKVLLMLLRGEEEKMNACEHDYRLHLVDGEHRVTCLKCGKAYESA</sequence>
<reference evidence="1 2" key="1">
    <citation type="submission" date="2016-11" db="EMBL/GenBank/DDBJ databases">
        <title>Biological and genomic characterization of a historic collection of therapeutic Escherichia coli bacteriophage.</title>
        <authorList>
            <person name="Baig A."/>
            <person name="Colom J."/>
            <person name="Atterbury R."/>
            <person name="Barrow P."/>
        </authorList>
    </citation>
    <scope>NUCLEOTIDE SEQUENCE [LARGE SCALE GENOMIC DNA]</scope>
</reference>
<dbReference type="EMBL" id="KY295895">
    <property type="protein sequence ID" value="AQN31788.1"/>
    <property type="molecule type" value="Genomic_DNA"/>
</dbReference>
<accession>A0A1Q1PUQ0</accession>
<dbReference type="Proteomes" id="UP000223204">
    <property type="component" value="Segment"/>
</dbReference>
<gene>
    <name evidence="1" type="ORF">G_31</name>
</gene>
<evidence type="ECO:0000313" key="2">
    <source>
        <dbReference type="Proteomes" id="UP000223204"/>
    </source>
</evidence>
<keyword evidence="2" id="KW-1185">Reference proteome</keyword>
<name>A0A1Q1PUQ0_9CAUD</name>
<evidence type="ECO:0000313" key="1">
    <source>
        <dbReference type="EMBL" id="AQN31788.1"/>
    </source>
</evidence>
<proteinExistence type="predicted"/>
<organism evidence="1 2">
    <name type="scientific">Escherichia phage G_AB-2017</name>
    <dbReference type="NCBI Taxonomy" id="1933113"/>
    <lineage>
        <taxon>Viruses</taxon>
        <taxon>Duplodnaviria</taxon>
        <taxon>Heunggongvirae</taxon>
        <taxon>Uroviricota</taxon>
        <taxon>Caudoviricetes</taxon>
        <taxon>Sarkviridae</taxon>
        <taxon>Guernseyvirinae</taxon>
        <taxon>Kagunavirus</taxon>
        <taxon>Kagunavirus GAB2017</taxon>
    </lineage>
</organism>
<protein>
    <submittedName>
        <fullName evidence="1">Uncharacterized protein</fullName>
    </submittedName>
</protein>